<accession>A0AA36IL10</accession>
<dbReference type="PANTHER" id="PTHR47463">
    <property type="entry name" value="F-BOX PROTEIN SKIP16"/>
    <property type="match status" value="1"/>
</dbReference>
<feature type="domain" description="ApaG" evidence="1">
    <location>
        <begin position="319"/>
        <end position="470"/>
    </location>
</feature>
<dbReference type="AlphaFoldDB" id="A0AA36IL10"/>
<dbReference type="SUPFAM" id="SSF110069">
    <property type="entry name" value="ApaG-like"/>
    <property type="match status" value="1"/>
</dbReference>
<evidence type="ECO:0000313" key="3">
    <source>
        <dbReference type="Proteomes" id="UP001178507"/>
    </source>
</evidence>
<dbReference type="PROSITE" id="PS51087">
    <property type="entry name" value="APAG"/>
    <property type="match status" value="1"/>
</dbReference>
<name>A0AA36IL10_9DINO</name>
<organism evidence="2 3">
    <name type="scientific">Effrenium voratum</name>
    <dbReference type="NCBI Taxonomy" id="2562239"/>
    <lineage>
        <taxon>Eukaryota</taxon>
        <taxon>Sar</taxon>
        <taxon>Alveolata</taxon>
        <taxon>Dinophyceae</taxon>
        <taxon>Suessiales</taxon>
        <taxon>Symbiodiniaceae</taxon>
        <taxon>Effrenium</taxon>
    </lineage>
</organism>
<reference evidence="2" key="1">
    <citation type="submission" date="2023-08" db="EMBL/GenBank/DDBJ databases">
        <authorList>
            <person name="Chen Y."/>
            <person name="Shah S."/>
            <person name="Dougan E. K."/>
            <person name="Thang M."/>
            <person name="Chan C."/>
        </authorList>
    </citation>
    <scope>NUCLEOTIDE SEQUENCE</scope>
</reference>
<dbReference type="InterPro" id="IPR007474">
    <property type="entry name" value="ApaG_domain"/>
</dbReference>
<keyword evidence="3" id="KW-1185">Reference proteome</keyword>
<evidence type="ECO:0000259" key="1">
    <source>
        <dbReference type="PROSITE" id="PS51087"/>
    </source>
</evidence>
<dbReference type="InterPro" id="IPR036767">
    <property type="entry name" value="ApaG_sf"/>
</dbReference>
<dbReference type="Pfam" id="PF04379">
    <property type="entry name" value="DUF525"/>
    <property type="match status" value="1"/>
</dbReference>
<gene>
    <name evidence="2" type="ORF">EVOR1521_LOCUS14504</name>
</gene>
<proteinExistence type="predicted"/>
<dbReference type="EMBL" id="CAUJNA010001735">
    <property type="protein sequence ID" value="CAJ1388691.1"/>
    <property type="molecule type" value="Genomic_DNA"/>
</dbReference>
<dbReference type="Proteomes" id="UP001178507">
    <property type="component" value="Unassembled WGS sequence"/>
</dbReference>
<comment type="caution">
    <text evidence="2">The sequence shown here is derived from an EMBL/GenBank/DDBJ whole genome shotgun (WGS) entry which is preliminary data.</text>
</comment>
<dbReference type="PANTHER" id="PTHR47463:SF2">
    <property type="entry name" value="F-BOX PROTEIN SKIP16"/>
    <property type="match status" value="1"/>
</dbReference>
<evidence type="ECO:0000313" key="2">
    <source>
        <dbReference type="EMBL" id="CAJ1388691.1"/>
    </source>
</evidence>
<sequence>MSGLGTLNEHHLVQILQHLAPIDAKCFWPIARNEIFSTLAETYWEHHSRRVFGLSELQGPDGSVSSWHKLFRSWHKVLLQLSTSMGSAAVRSGQLALPHVRWMAVWRRIRSWLSSTPGAERIHDSLRSEAKDLSPLEQMGAVPQVMDCWRLVDGQDAPLDPQVAHMTRSMRAMTDGDEWSLGLFGGYQAYEHEVCTVFLPLVAALSITEHFCNILQARVPELKEVLQGKLIFAASYNVTKVFFVDLSDGLVYIFTRNPRSPLELAIPRGKPGDGLLRWFEEYAQRLHSTFYTMDCLRPEAHPLLCGISLFPKTAPELKVCTTRGVEVQASCIYMPEHQAGWTYSIALRLVGTFEERGFDSCQLLSRHWEIQEDGKECERTHGDGVIGLFPILVEGGWLKNRESDPHGQYEGHGRVDGLFRYQSCSGRNASMRGTFGGHLTFVPGTRKSPQGEAFQVRVEPMRLQVPTFMY</sequence>
<dbReference type="Gene3D" id="2.60.40.1470">
    <property type="entry name" value="ApaG domain"/>
    <property type="match status" value="1"/>
</dbReference>
<protein>
    <recommendedName>
        <fullName evidence="1">ApaG domain-containing protein</fullName>
    </recommendedName>
</protein>